<feature type="chain" id="PRO_5017765208" description="Lipoprotein" evidence="1">
    <location>
        <begin position="19"/>
        <end position="250"/>
    </location>
</feature>
<dbReference type="AlphaFoldDB" id="A0A3B7M3E3"/>
<protein>
    <recommendedName>
        <fullName evidence="4">Lipoprotein</fullName>
    </recommendedName>
</protein>
<keyword evidence="1" id="KW-0732">Signal</keyword>
<dbReference type="PROSITE" id="PS51257">
    <property type="entry name" value="PROKAR_LIPOPROTEIN"/>
    <property type="match status" value="1"/>
</dbReference>
<evidence type="ECO:0008006" key="4">
    <source>
        <dbReference type="Google" id="ProtNLM"/>
    </source>
</evidence>
<proteinExistence type="predicted"/>
<organism evidence="2 3">
    <name type="scientific">Acinetobacter chinensis</name>
    <dbReference type="NCBI Taxonomy" id="2004650"/>
    <lineage>
        <taxon>Bacteria</taxon>
        <taxon>Pseudomonadati</taxon>
        <taxon>Pseudomonadota</taxon>
        <taxon>Gammaproteobacteria</taxon>
        <taxon>Moraxellales</taxon>
        <taxon>Moraxellaceae</taxon>
        <taxon>Acinetobacter</taxon>
    </lineage>
</organism>
<evidence type="ECO:0000256" key="1">
    <source>
        <dbReference type="SAM" id="SignalP"/>
    </source>
</evidence>
<dbReference type="RefSeq" id="WP_087513443.1">
    <property type="nucleotide sequence ID" value="NZ_CP032134.1"/>
</dbReference>
<sequence>MKIISILFSLLFSIFLVACSKQESRSEISSSKAVSAEAGAQLANSSVRADEKLGTKWGDEIDSHVTQVDLKRKSYTPVDETLVRYADKNYQGKVINSISIAAGKISFSVVDDQGNRIALYRVGQNYYLAGRQGQSYQLRYENNTGKTFEVVTSVDGVDVINGSQASRRNAGYVLHAHNTLKIEGFRKSNSAVASFTFSKPEDAYAANTASGSIQNTGVIGTVVYELEAPAEKARPVSKYAPPPNAFPADR</sequence>
<dbReference type="Proteomes" id="UP000263753">
    <property type="component" value="Chromosome"/>
</dbReference>
<dbReference type="EMBL" id="CP032134">
    <property type="protein sequence ID" value="AXY58357.1"/>
    <property type="molecule type" value="Genomic_DNA"/>
</dbReference>
<evidence type="ECO:0000313" key="2">
    <source>
        <dbReference type="EMBL" id="AXY58357.1"/>
    </source>
</evidence>
<feature type="signal peptide" evidence="1">
    <location>
        <begin position="1"/>
        <end position="18"/>
    </location>
</feature>
<reference evidence="3" key="1">
    <citation type="submission" date="2018-09" db="EMBL/GenBank/DDBJ databases">
        <title>The complete genome of Acinetobacter sp. strain WCHAc010005.</title>
        <authorList>
            <person name="Hu Y."/>
            <person name="Long H."/>
            <person name="Feng Y."/>
            <person name="Zong Z."/>
        </authorList>
    </citation>
    <scope>NUCLEOTIDE SEQUENCE [LARGE SCALE GENOMIC DNA]</scope>
    <source>
        <strain evidence="3">WCHAc010005</strain>
    </source>
</reference>
<evidence type="ECO:0000313" key="3">
    <source>
        <dbReference type="Proteomes" id="UP000263753"/>
    </source>
</evidence>
<accession>A0A3B7M3E3</accession>
<name>A0A3B7M3E3_9GAMM</name>
<dbReference type="KEGG" id="achi:CDG60_04700"/>
<gene>
    <name evidence="2" type="ORF">CDG60_04700</name>
</gene>